<sequence length="103" mass="11905">MPDNRPNKLSPEEATPKIREIARLGYITPTFHFEKRMEQRNYDTQDVDLILSTGKVRKPPEWDSDYDEWKYAVEGNAVEGDKATVIVTIVNPDEIKCITIKPK</sequence>
<comment type="caution">
    <text evidence="1">The sequence shown here is derived from an EMBL/GenBank/DDBJ whole genome shotgun (WGS) entry which is preliminary data.</text>
</comment>
<dbReference type="Proteomes" id="UP000605201">
    <property type="component" value="Unassembled WGS sequence"/>
</dbReference>
<reference evidence="1 2" key="1">
    <citation type="submission" date="2020-08" db="EMBL/GenBank/DDBJ databases">
        <title>Bridging the membrane lipid divide: bacteria of the FCB group superphylum have the potential to synthesize archaeal ether lipids.</title>
        <authorList>
            <person name="Villanueva L."/>
            <person name="Von Meijenfeldt F.A.B."/>
            <person name="Westbye A.B."/>
            <person name="Yadav S."/>
            <person name="Hopmans E.C."/>
            <person name="Dutilh B.E."/>
            <person name="Sinninghe Damste J.S."/>
        </authorList>
    </citation>
    <scope>NUCLEOTIDE SEQUENCE [LARGE SCALE GENOMIC DNA]</scope>
    <source>
        <strain evidence="1">NIOZ-UU17</strain>
    </source>
</reference>
<gene>
    <name evidence="1" type="ORF">H8D96_05320</name>
</gene>
<evidence type="ECO:0000313" key="2">
    <source>
        <dbReference type="Proteomes" id="UP000605201"/>
    </source>
</evidence>
<name>A0A8J6NWV7_9BACT</name>
<accession>A0A8J6NWV7</accession>
<protein>
    <submittedName>
        <fullName evidence="1">DUF4258 domain-containing protein</fullName>
    </submittedName>
</protein>
<proteinExistence type="predicted"/>
<dbReference type="AlphaFoldDB" id="A0A8J6NWV7"/>
<dbReference type="Pfam" id="PF14076">
    <property type="entry name" value="DUF4258"/>
    <property type="match status" value="1"/>
</dbReference>
<organism evidence="1 2">
    <name type="scientific">Candidatus Desulfatibia vada</name>
    <dbReference type="NCBI Taxonomy" id="2841696"/>
    <lineage>
        <taxon>Bacteria</taxon>
        <taxon>Pseudomonadati</taxon>
        <taxon>Thermodesulfobacteriota</taxon>
        <taxon>Desulfobacteria</taxon>
        <taxon>Desulfobacterales</taxon>
        <taxon>Desulfobacterales incertae sedis</taxon>
        <taxon>Candidatus Desulfatibia</taxon>
    </lineage>
</organism>
<dbReference type="EMBL" id="JACNIG010000132">
    <property type="protein sequence ID" value="MBC8431319.1"/>
    <property type="molecule type" value="Genomic_DNA"/>
</dbReference>
<dbReference type="InterPro" id="IPR025354">
    <property type="entry name" value="DUF4258"/>
</dbReference>
<evidence type="ECO:0000313" key="1">
    <source>
        <dbReference type="EMBL" id="MBC8431319.1"/>
    </source>
</evidence>